<dbReference type="GO" id="GO:0016491">
    <property type="term" value="F:oxidoreductase activity"/>
    <property type="evidence" value="ECO:0007669"/>
    <property type="project" value="UniProtKB-KW"/>
</dbReference>
<name>A0A382Z5B2_9ZZZZ</name>
<evidence type="ECO:0000256" key="1">
    <source>
        <dbReference type="ARBA" id="ARBA00007637"/>
    </source>
</evidence>
<organism evidence="5">
    <name type="scientific">marine metagenome</name>
    <dbReference type="NCBI Taxonomy" id="408172"/>
    <lineage>
        <taxon>unclassified sequences</taxon>
        <taxon>metagenomes</taxon>
        <taxon>ecological metagenomes</taxon>
    </lineage>
</organism>
<dbReference type="SUPFAM" id="SSF51735">
    <property type="entry name" value="NAD(P)-binding Rossmann-fold domains"/>
    <property type="match status" value="1"/>
</dbReference>
<comment type="similarity">
    <text evidence="1">Belongs to the NAD(P)-dependent epimerase/dehydratase family.</text>
</comment>
<reference evidence="5" key="1">
    <citation type="submission" date="2018-05" db="EMBL/GenBank/DDBJ databases">
        <authorList>
            <person name="Lanie J.A."/>
            <person name="Ng W.-L."/>
            <person name="Kazmierczak K.M."/>
            <person name="Andrzejewski T.M."/>
            <person name="Davidsen T.M."/>
            <person name="Wayne K.J."/>
            <person name="Tettelin H."/>
            <person name="Glass J.I."/>
            <person name="Rusch D."/>
            <person name="Podicherti R."/>
            <person name="Tsui H.-C.T."/>
            <person name="Winkler M.E."/>
        </authorList>
    </citation>
    <scope>NUCLEOTIDE SEQUENCE</scope>
</reference>
<dbReference type="Pfam" id="PF01370">
    <property type="entry name" value="Epimerase"/>
    <property type="match status" value="1"/>
</dbReference>
<dbReference type="InterPro" id="IPR001509">
    <property type="entry name" value="Epimerase_deHydtase"/>
</dbReference>
<dbReference type="PANTHER" id="PTHR43103:SF5">
    <property type="entry name" value="4-EPIMERASE, PUTATIVE (AFU_ORTHOLOGUE AFUA_7G00360)-RELATED"/>
    <property type="match status" value="1"/>
</dbReference>
<keyword evidence="2" id="KW-0560">Oxidoreductase</keyword>
<dbReference type="EMBL" id="UINC01181122">
    <property type="protein sequence ID" value="SVD90653.1"/>
    <property type="molecule type" value="Genomic_DNA"/>
</dbReference>
<gene>
    <name evidence="5" type="ORF">METZ01_LOCUS443507</name>
</gene>
<evidence type="ECO:0000256" key="3">
    <source>
        <dbReference type="ARBA" id="ARBA00023027"/>
    </source>
</evidence>
<dbReference type="InterPro" id="IPR036291">
    <property type="entry name" value="NAD(P)-bd_dom_sf"/>
</dbReference>
<feature type="domain" description="NAD-dependent epimerase/dehydratase" evidence="4">
    <location>
        <begin position="3"/>
        <end position="143"/>
    </location>
</feature>
<evidence type="ECO:0000313" key="5">
    <source>
        <dbReference type="EMBL" id="SVD90653.1"/>
    </source>
</evidence>
<dbReference type="AlphaFoldDB" id="A0A382Z5B2"/>
<sequence>MAILITGGSGFIGRALAVEMANNHEVVAISRRNPENDVSWVRGDFGLFEDLRQLDDRSIDTVIHLGAVTGGCSERDAVQVNVEGSRVVMRYALDRGCKKFVMASSIAAVGMQSVDFRPLQIPIPDEHPCLDRDGYGWSKYMME</sequence>
<dbReference type="Gene3D" id="3.40.50.720">
    <property type="entry name" value="NAD(P)-binding Rossmann-like Domain"/>
    <property type="match status" value="1"/>
</dbReference>
<feature type="non-terminal residue" evidence="5">
    <location>
        <position position="143"/>
    </location>
</feature>
<evidence type="ECO:0000259" key="4">
    <source>
        <dbReference type="Pfam" id="PF01370"/>
    </source>
</evidence>
<protein>
    <recommendedName>
        <fullName evidence="4">NAD-dependent epimerase/dehydratase domain-containing protein</fullName>
    </recommendedName>
</protein>
<evidence type="ECO:0000256" key="2">
    <source>
        <dbReference type="ARBA" id="ARBA00023002"/>
    </source>
</evidence>
<dbReference type="PANTHER" id="PTHR43103">
    <property type="entry name" value="NUCLEOSIDE-DIPHOSPHATE-SUGAR EPIMERASE"/>
    <property type="match status" value="1"/>
</dbReference>
<proteinExistence type="inferred from homology"/>
<keyword evidence="3" id="KW-0520">NAD</keyword>
<accession>A0A382Z5B2</accession>